<organism evidence="3 4">
    <name type="scientific">Lentiprolixibacter aurantiacus</name>
    <dbReference type="NCBI Taxonomy" id="2993939"/>
    <lineage>
        <taxon>Bacteria</taxon>
        <taxon>Pseudomonadati</taxon>
        <taxon>Bacteroidota</taxon>
        <taxon>Flavobacteriia</taxon>
        <taxon>Flavobacteriales</taxon>
        <taxon>Flavobacteriaceae</taxon>
        <taxon>Lentiprolixibacter</taxon>
    </lineage>
</organism>
<dbReference type="GO" id="GO:0005507">
    <property type="term" value="F:copper ion binding"/>
    <property type="evidence" value="ECO:0007669"/>
    <property type="project" value="TreeGrafter"/>
</dbReference>
<dbReference type="GO" id="GO:0005737">
    <property type="term" value="C:cytoplasm"/>
    <property type="evidence" value="ECO:0007669"/>
    <property type="project" value="UniProtKB-SubCell"/>
</dbReference>
<reference evidence="3" key="1">
    <citation type="submission" date="2022-11" db="EMBL/GenBank/DDBJ databases">
        <title>The characterization of three novel Bacteroidetes species and genomic analysis of their roles in tidal elemental geochemical cycles.</title>
        <authorList>
            <person name="Ma K.-J."/>
        </authorList>
    </citation>
    <scope>NUCLEOTIDE SEQUENCE</scope>
    <source>
        <strain evidence="3">M415</strain>
    </source>
</reference>
<dbReference type="InterPro" id="IPR036822">
    <property type="entry name" value="CutC-like_dom_sf"/>
</dbReference>
<dbReference type="Gene3D" id="3.20.20.380">
    <property type="entry name" value="Copper homeostasis (CutC) domain"/>
    <property type="match status" value="1"/>
</dbReference>
<dbReference type="Proteomes" id="UP001207116">
    <property type="component" value="Unassembled WGS sequence"/>
</dbReference>
<dbReference type="EMBL" id="JAPFQP010000001">
    <property type="protein sequence ID" value="MCX2719007.1"/>
    <property type="molecule type" value="Genomic_DNA"/>
</dbReference>
<dbReference type="HAMAP" id="MF_00795">
    <property type="entry name" value="CutC"/>
    <property type="match status" value="1"/>
</dbReference>
<evidence type="ECO:0000313" key="3">
    <source>
        <dbReference type="EMBL" id="MCX2719007.1"/>
    </source>
</evidence>
<comment type="caution">
    <text evidence="2">Once thought to be involved in copper homeostasis, experiments in E.coli have shown this is not the case.</text>
</comment>
<comment type="similarity">
    <text evidence="1 2">Belongs to the CutC family.</text>
</comment>
<sequence>MIVEVCAASLDSALSAGRAGADRIELCSELGVGGITPSMGLFKEVKARTSLPVHVLIRPRSGDFAYTEAEFEVILADIALFKSSGAEGIVCGILQKDHVLDTDRTEKVLEASEGLSFTFHRAFDWVPDPMQTFQTLQDMGVNTLLSSGKAKGAPMGLPLLKKMHKCSRATTVMPGAGIRPNNIRQFIEAGFKALHLSGAVMQNNSEPHHGISLMGGGLLSETDIATADYEVLRAVVQSVKE</sequence>
<comment type="subcellular location">
    <subcellularLocation>
        <location evidence="2">Cytoplasm</location>
    </subcellularLocation>
</comment>
<dbReference type="AlphaFoldDB" id="A0AAE3SMT0"/>
<name>A0AAE3SMT0_9FLAO</name>
<gene>
    <name evidence="2" type="primary">cutC</name>
    <name evidence="3" type="ORF">OO016_05285</name>
</gene>
<dbReference type="RefSeq" id="WP_266011422.1">
    <property type="nucleotide sequence ID" value="NZ_JAPFQP010000001.1"/>
</dbReference>
<dbReference type="Pfam" id="PF03932">
    <property type="entry name" value="CutC"/>
    <property type="match status" value="1"/>
</dbReference>
<dbReference type="SUPFAM" id="SSF110395">
    <property type="entry name" value="CutC-like"/>
    <property type="match status" value="1"/>
</dbReference>
<keyword evidence="4" id="KW-1185">Reference proteome</keyword>
<evidence type="ECO:0000313" key="4">
    <source>
        <dbReference type="Proteomes" id="UP001207116"/>
    </source>
</evidence>
<keyword evidence="2" id="KW-0963">Cytoplasm</keyword>
<dbReference type="InterPro" id="IPR005627">
    <property type="entry name" value="CutC-like"/>
</dbReference>
<dbReference type="PANTHER" id="PTHR12598:SF0">
    <property type="entry name" value="COPPER HOMEOSTASIS PROTEIN CUTC HOMOLOG"/>
    <property type="match status" value="1"/>
</dbReference>
<proteinExistence type="inferred from homology"/>
<accession>A0AAE3SMT0</accession>
<evidence type="ECO:0000256" key="2">
    <source>
        <dbReference type="HAMAP-Rule" id="MF_00795"/>
    </source>
</evidence>
<comment type="caution">
    <text evidence="3">The sequence shown here is derived from an EMBL/GenBank/DDBJ whole genome shotgun (WGS) entry which is preliminary data.</text>
</comment>
<evidence type="ECO:0000256" key="1">
    <source>
        <dbReference type="ARBA" id="ARBA00007768"/>
    </source>
</evidence>
<protein>
    <recommendedName>
        <fullName evidence="2">PF03932 family protein CutC</fullName>
    </recommendedName>
</protein>
<dbReference type="PANTHER" id="PTHR12598">
    <property type="entry name" value="COPPER HOMEOSTASIS PROTEIN CUTC"/>
    <property type="match status" value="1"/>
</dbReference>